<feature type="compositionally biased region" description="Low complexity" evidence="5">
    <location>
        <begin position="340"/>
        <end position="359"/>
    </location>
</feature>
<dbReference type="GO" id="GO:0008270">
    <property type="term" value="F:zinc ion binding"/>
    <property type="evidence" value="ECO:0007669"/>
    <property type="project" value="UniProtKB-KW"/>
</dbReference>
<dbReference type="PROSITE" id="PS01358">
    <property type="entry name" value="ZF_RANBP2_1"/>
    <property type="match status" value="2"/>
</dbReference>
<dbReference type="SUPFAM" id="SSF90209">
    <property type="entry name" value="Ran binding protein zinc finger-like"/>
    <property type="match status" value="2"/>
</dbReference>
<keyword evidence="3" id="KW-0862">Zinc</keyword>
<feature type="compositionally biased region" description="Polar residues" evidence="5">
    <location>
        <begin position="87"/>
        <end position="107"/>
    </location>
</feature>
<evidence type="ECO:0000256" key="5">
    <source>
        <dbReference type="SAM" id="MobiDB-lite"/>
    </source>
</evidence>
<feature type="compositionally biased region" description="Polar residues" evidence="5">
    <location>
        <begin position="376"/>
        <end position="394"/>
    </location>
</feature>
<dbReference type="InterPro" id="IPR001876">
    <property type="entry name" value="Znf_RanBP2"/>
</dbReference>
<keyword evidence="1" id="KW-0479">Metal-binding</keyword>
<evidence type="ECO:0000256" key="1">
    <source>
        <dbReference type="ARBA" id="ARBA00022723"/>
    </source>
</evidence>
<feature type="compositionally biased region" description="Basic and acidic residues" evidence="5">
    <location>
        <begin position="1"/>
        <end position="17"/>
    </location>
</feature>
<feature type="compositionally biased region" description="Acidic residues" evidence="5">
    <location>
        <begin position="58"/>
        <end position="72"/>
    </location>
</feature>
<feature type="compositionally biased region" description="Basic and acidic residues" evidence="5">
    <location>
        <begin position="707"/>
        <end position="720"/>
    </location>
</feature>
<evidence type="ECO:0000256" key="3">
    <source>
        <dbReference type="ARBA" id="ARBA00022833"/>
    </source>
</evidence>
<reference evidence="7 8" key="1">
    <citation type="journal article" date="2019" name="New Phytol.">
        <title>Comparative genomics reveals unique wood-decay strategies and fruiting body development in the Schizophyllaceae.</title>
        <authorList>
            <person name="Almasi E."/>
            <person name="Sahu N."/>
            <person name="Krizsan K."/>
            <person name="Balint B."/>
            <person name="Kovacs G.M."/>
            <person name="Kiss B."/>
            <person name="Cseklye J."/>
            <person name="Drula E."/>
            <person name="Henrissat B."/>
            <person name="Nagy I."/>
            <person name="Chovatia M."/>
            <person name="Adam C."/>
            <person name="LaButti K."/>
            <person name="Lipzen A."/>
            <person name="Riley R."/>
            <person name="Grigoriev I.V."/>
            <person name="Nagy L.G."/>
        </authorList>
    </citation>
    <scope>NUCLEOTIDE SEQUENCE [LARGE SCALE GENOMIC DNA]</scope>
    <source>
        <strain evidence="7 8">NL-1724</strain>
    </source>
</reference>
<feature type="domain" description="RanBP2-type" evidence="6">
    <location>
        <begin position="880"/>
        <end position="910"/>
    </location>
</feature>
<dbReference type="OrthoDB" id="79830at2759"/>
<evidence type="ECO:0000313" key="7">
    <source>
        <dbReference type="EMBL" id="TRM65283.1"/>
    </source>
</evidence>
<feature type="compositionally biased region" description="Polar residues" evidence="5">
    <location>
        <begin position="212"/>
        <end position="226"/>
    </location>
</feature>
<protein>
    <recommendedName>
        <fullName evidence="6">RanBP2-type domain-containing protein</fullName>
    </recommendedName>
</protein>
<dbReference type="SMART" id="SM00547">
    <property type="entry name" value="ZnF_RBZ"/>
    <property type="match status" value="2"/>
</dbReference>
<name>A0A550CKI9_9AGAR</name>
<comment type="caution">
    <text evidence="7">The sequence shown here is derived from an EMBL/GenBank/DDBJ whole genome shotgun (WGS) entry which is preliminary data.</text>
</comment>
<feature type="region of interest" description="Disordered" evidence="5">
    <location>
        <begin position="175"/>
        <end position="682"/>
    </location>
</feature>
<dbReference type="InterPro" id="IPR036443">
    <property type="entry name" value="Znf_RanBP2_sf"/>
</dbReference>
<dbReference type="Pfam" id="PF00641">
    <property type="entry name" value="Zn_ribbon_RanBP"/>
    <property type="match status" value="2"/>
</dbReference>
<keyword evidence="8" id="KW-1185">Reference proteome</keyword>
<proteinExistence type="predicted"/>
<gene>
    <name evidence="7" type="ORF">BD626DRAFT_628494</name>
</gene>
<dbReference type="AlphaFoldDB" id="A0A550CKI9"/>
<feature type="region of interest" description="Disordered" evidence="5">
    <location>
        <begin position="1"/>
        <end position="137"/>
    </location>
</feature>
<dbReference type="EMBL" id="VDMD01000005">
    <property type="protein sequence ID" value="TRM65283.1"/>
    <property type="molecule type" value="Genomic_DNA"/>
</dbReference>
<feature type="compositionally biased region" description="Low complexity" evidence="5">
    <location>
        <begin position="366"/>
        <end position="375"/>
    </location>
</feature>
<organism evidence="7 8">
    <name type="scientific">Schizophyllum amplum</name>
    <dbReference type="NCBI Taxonomy" id="97359"/>
    <lineage>
        <taxon>Eukaryota</taxon>
        <taxon>Fungi</taxon>
        <taxon>Dikarya</taxon>
        <taxon>Basidiomycota</taxon>
        <taxon>Agaricomycotina</taxon>
        <taxon>Agaricomycetes</taxon>
        <taxon>Agaricomycetidae</taxon>
        <taxon>Agaricales</taxon>
        <taxon>Schizophyllaceae</taxon>
        <taxon>Schizophyllum</taxon>
    </lineage>
</organism>
<feature type="compositionally biased region" description="Polar residues" evidence="5">
    <location>
        <begin position="175"/>
        <end position="196"/>
    </location>
</feature>
<feature type="compositionally biased region" description="Basic and acidic residues" evidence="5">
    <location>
        <begin position="445"/>
        <end position="471"/>
    </location>
</feature>
<dbReference type="STRING" id="97359.A0A550CKI9"/>
<accession>A0A550CKI9</accession>
<feature type="domain" description="RanBP2-type" evidence="6">
    <location>
        <begin position="829"/>
        <end position="858"/>
    </location>
</feature>
<dbReference type="Gene3D" id="4.10.1060.10">
    <property type="entry name" value="Zinc finger, RanBP2-type"/>
    <property type="match status" value="2"/>
</dbReference>
<evidence type="ECO:0000313" key="8">
    <source>
        <dbReference type="Proteomes" id="UP000320762"/>
    </source>
</evidence>
<evidence type="ECO:0000259" key="6">
    <source>
        <dbReference type="PROSITE" id="PS50199"/>
    </source>
</evidence>
<keyword evidence="2 4" id="KW-0863">Zinc-finger</keyword>
<feature type="region of interest" description="Disordered" evidence="5">
    <location>
        <begin position="699"/>
        <end position="737"/>
    </location>
</feature>
<dbReference type="PROSITE" id="PS50199">
    <property type="entry name" value="ZF_RANBP2_2"/>
    <property type="match status" value="2"/>
</dbReference>
<evidence type="ECO:0000256" key="4">
    <source>
        <dbReference type="PROSITE-ProRule" id="PRU00322"/>
    </source>
</evidence>
<evidence type="ECO:0000256" key="2">
    <source>
        <dbReference type="ARBA" id="ARBA00022771"/>
    </source>
</evidence>
<sequence>MPLVMDDARKTEASSARRDRRLKNSSPYARPAKKVQKTSSWGGLGGIIKSLFGRPSQDEDDGAMDESQDEQQEAPQQFIPPPPSKSAAYSLSQRGHQISTQLMTNGAATEHEGPRFSRPTDSAQPIKLPDISPTSSIFSDVADNDLEKVTAFIREKKGQPMSEIETEGIIAILSKSTTPKESTFRFSTSPASTAGRGNSPFSAASSAGANGESTTPRKPLTRNPNGSYRWEGGGSAKSRSRNRYHSPSFGASRSTSEHLVLKDIGGPAEPPKRDNSKRRRVGEDAQAPSAVPSGPSIFSLKTPPPAKNVPRSPGPAPSPTRAALAQTLSIPTPGPSHLTSSPPKNGVSSSSSAPGLSVSTARTPKKPSFPSVPSPLRQTWNGDESSSDGSSPRQPTKAASMMEELIKEVTPAPRKMEIVNPYQSAVPGGKPMARPKRQRATAKPSRPERDAAEKRKTEKGKEKQKETEKPELPQAAIELTMPKGSKRSRPPTHISPPPQPASEAPIIEEPSDEDIEPAAKRQKGATNGDIDITEVDEDVPVPSSPKPAAAQLPAKRPSAFGNVKQKVTSAPKEPSKLRFSYQPEGTAATSDAPFGNGSSSDAFMSDVPKADSPKSGSFSFGGQGKPTLAGFGFPSTRGDTAKAPVSAFGKTASAPASEGLPKTTSTFSFGQPAAESKPSAPSFSFGKAASGAGTFSFTQSETAKAPEAPKAEAQKPEAPKADVSMAEAPRPASVDVEDAKAAARTTFVDDLPKYTFPKLSLTTSSGADSNLCAEVKAIKRDALPTFDFSASAVEASVASTSTLKAPEVEKATASRGFDWSAAGVAKPAAPAGWTCGVCMVPNKAEAAKCAACEEPNPAGAPSSSTKPSGGFNWGAAGLKKPEVQGWTCSTCMVPNKGEAAKCAACEEPRP</sequence>
<feature type="compositionally biased region" description="Low complexity" evidence="5">
    <location>
        <begin position="197"/>
        <end position="211"/>
    </location>
</feature>
<dbReference type="Proteomes" id="UP000320762">
    <property type="component" value="Unassembled WGS sequence"/>
</dbReference>
<feature type="compositionally biased region" description="Pro residues" evidence="5">
    <location>
        <begin position="302"/>
        <end position="318"/>
    </location>
</feature>